<dbReference type="AlphaFoldDB" id="A0A543AUJ9"/>
<dbReference type="InterPro" id="IPR036271">
    <property type="entry name" value="Tet_transcr_reg_TetR-rel_C_sf"/>
</dbReference>
<reference evidence="6 7" key="1">
    <citation type="submission" date="2019-06" db="EMBL/GenBank/DDBJ databases">
        <title>Sequencing the genomes of 1000 actinobacteria strains.</title>
        <authorList>
            <person name="Klenk H.-P."/>
        </authorList>
    </citation>
    <scope>NUCLEOTIDE SEQUENCE [LARGE SCALE GENOMIC DNA]</scope>
    <source>
        <strain evidence="6 7">DSM 45928</strain>
    </source>
</reference>
<dbReference type="InterPro" id="IPR050109">
    <property type="entry name" value="HTH-type_TetR-like_transc_reg"/>
</dbReference>
<evidence type="ECO:0000259" key="5">
    <source>
        <dbReference type="PROSITE" id="PS50977"/>
    </source>
</evidence>
<dbReference type="SUPFAM" id="SSF46689">
    <property type="entry name" value="Homeodomain-like"/>
    <property type="match status" value="1"/>
</dbReference>
<keyword evidence="3" id="KW-0804">Transcription</keyword>
<evidence type="ECO:0000256" key="2">
    <source>
        <dbReference type="ARBA" id="ARBA00023125"/>
    </source>
</evidence>
<accession>A0A543AUJ9</accession>
<evidence type="ECO:0000256" key="1">
    <source>
        <dbReference type="ARBA" id="ARBA00023015"/>
    </source>
</evidence>
<evidence type="ECO:0000313" key="6">
    <source>
        <dbReference type="EMBL" id="TQL76263.1"/>
    </source>
</evidence>
<feature type="domain" description="HTH tetR-type" evidence="5">
    <location>
        <begin position="27"/>
        <end position="85"/>
    </location>
</feature>
<comment type="caution">
    <text evidence="6">The sequence shown here is derived from an EMBL/GenBank/DDBJ whole genome shotgun (WGS) entry which is preliminary data.</text>
</comment>
<dbReference type="SUPFAM" id="SSF48498">
    <property type="entry name" value="Tetracyclin repressor-like, C-terminal domain"/>
    <property type="match status" value="1"/>
</dbReference>
<dbReference type="Gene3D" id="1.10.357.10">
    <property type="entry name" value="Tetracycline Repressor, domain 2"/>
    <property type="match status" value="1"/>
</dbReference>
<dbReference type="GO" id="GO:0003700">
    <property type="term" value="F:DNA-binding transcription factor activity"/>
    <property type="evidence" value="ECO:0007669"/>
    <property type="project" value="TreeGrafter"/>
</dbReference>
<keyword evidence="7" id="KW-1185">Reference proteome</keyword>
<evidence type="ECO:0000256" key="4">
    <source>
        <dbReference type="PROSITE-ProRule" id="PRU00335"/>
    </source>
</evidence>
<name>A0A543AUJ9_9ACTN</name>
<dbReference type="Proteomes" id="UP000317043">
    <property type="component" value="Unassembled WGS sequence"/>
</dbReference>
<dbReference type="InterPro" id="IPR001647">
    <property type="entry name" value="HTH_TetR"/>
</dbReference>
<gene>
    <name evidence="6" type="ORF">FB566_1787</name>
</gene>
<dbReference type="Pfam" id="PF00440">
    <property type="entry name" value="TetR_N"/>
    <property type="match status" value="1"/>
</dbReference>
<evidence type="ECO:0000313" key="7">
    <source>
        <dbReference type="Proteomes" id="UP000317043"/>
    </source>
</evidence>
<feature type="DNA-binding region" description="H-T-H motif" evidence="4">
    <location>
        <begin position="48"/>
        <end position="67"/>
    </location>
</feature>
<dbReference type="PROSITE" id="PS50977">
    <property type="entry name" value="HTH_TETR_2"/>
    <property type="match status" value="1"/>
</dbReference>
<dbReference type="OrthoDB" id="8654052at2"/>
<keyword evidence="2 4" id="KW-0238">DNA-binding</keyword>
<dbReference type="GO" id="GO:0000976">
    <property type="term" value="F:transcription cis-regulatory region binding"/>
    <property type="evidence" value="ECO:0007669"/>
    <property type="project" value="TreeGrafter"/>
</dbReference>
<dbReference type="InterPro" id="IPR009057">
    <property type="entry name" value="Homeodomain-like_sf"/>
</dbReference>
<keyword evidence="1" id="KW-0805">Transcription regulation</keyword>
<dbReference type="PANTHER" id="PTHR30055:SF234">
    <property type="entry name" value="HTH-TYPE TRANSCRIPTIONAL REGULATOR BETI"/>
    <property type="match status" value="1"/>
</dbReference>
<dbReference type="InParanoid" id="A0A543AUJ9"/>
<evidence type="ECO:0000256" key="3">
    <source>
        <dbReference type="ARBA" id="ARBA00023163"/>
    </source>
</evidence>
<organism evidence="6 7">
    <name type="scientific">Stackebrandtia endophytica</name>
    <dbReference type="NCBI Taxonomy" id="1496996"/>
    <lineage>
        <taxon>Bacteria</taxon>
        <taxon>Bacillati</taxon>
        <taxon>Actinomycetota</taxon>
        <taxon>Actinomycetes</taxon>
        <taxon>Glycomycetales</taxon>
        <taxon>Glycomycetaceae</taxon>
        <taxon>Stackebrandtia</taxon>
    </lineage>
</organism>
<protein>
    <submittedName>
        <fullName evidence="6">TetR family transcriptional regulator</fullName>
    </submittedName>
</protein>
<dbReference type="PANTHER" id="PTHR30055">
    <property type="entry name" value="HTH-TYPE TRANSCRIPTIONAL REGULATOR RUTR"/>
    <property type="match status" value="1"/>
</dbReference>
<sequence>MANSIPLWVSSQYNRNVSLAPESNTRSRTRRAILDAAVSLLSKDATASLSDIAAEAGVGRTTVHRYFPERADLLKAISTDALEQIETMSTRARLDEGPAIDGLRRLCQEYFELGEVLNLLFNNPQLITNEEWTNPTEADHALDDLVKRGLADGEFADHVTPQWAVHVLWSLLYAGWSHVEQDGVSKHEALTRTIATLTNALKR</sequence>
<dbReference type="EMBL" id="VFOW01000001">
    <property type="protein sequence ID" value="TQL76263.1"/>
    <property type="molecule type" value="Genomic_DNA"/>
</dbReference>
<proteinExistence type="predicted"/>